<dbReference type="VEuPathDB" id="FungiDB:BTJ68_13457"/>
<dbReference type="OrthoDB" id="1716816at2759"/>
<dbReference type="Pfam" id="PF07976">
    <property type="entry name" value="Phe_hydrox_dim"/>
    <property type="match status" value="1"/>
</dbReference>
<comment type="caution">
    <text evidence="8">The sequence shown here is derived from an EMBL/GenBank/DDBJ whole genome shotgun (WGS) entry which is preliminary data.</text>
</comment>
<dbReference type="GO" id="GO:0071949">
    <property type="term" value="F:FAD binding"/>
    <property type="evidence" value="ECO:0007669"/>
    <property type="project" value="InterPro"/>
</dbReference>
<dbReference type="Pfam" id="PF01494">
    <property type="entry name" value="FAD_binding_3"/>
    <property type="match status" value="1"/>
</dbReference>
<dbReference type="SUPFAM" id="SSF54373">
    <property type="entry name" value="FAD-linked reductases, C-terminal domain"/>
    <property type="match status" value="1"/>
</dbReference>
<dbReference type="InterPro" id="IPR036188">
    <property type="entry name" value="FAD/NAD-bd_sf"/>
</dbReference>
<proteinExistence type="inferred from homology"/>
<evidence type="ECO:0000256" key="2">
    <source>
        <dbReference type="ARBA" id="ARBA00007801"/>
    </source>
</evidence>
<dbReference type="Gene3D" id="3.50.50.60">
    <property type="entry name" value="FAD/NAD(P)-binding domain"/>
    <property type="match status" value="1"/>
</dbReference>
<dbReference type="Gene3D" id="3.40.30.20">
    <property type="match status" value="1"/>
</dbReference>
<accession>A0A3M6XBN5</accession>
<dbReference type="InterPro" id="IPR038220">
    <property type="entry name" value="PHOX_C_sf"/>
</dbReference>
<keyword evidence="4" id="KW-0274">FAD</keyword>
<reference evidence="8 9" key="1">
    <citation type="journal article" date="2018" name="BMC Genomics">
        <title>Genomic evidence for intraspecific hybridization in a clonal and extremely halotolerant yeast.</title>
        <authorList>
            <person name="Gostincar C."/>
            <person name="Stajich J.E."/>
            <person name="Zupancic J."/>
            <person name="Zalar P."/>
            <person name="Gunde-Cimerman N."/>
        </authorList>
    </citation>
    <scope>NUCLEOTIDE SEQUENCE [LARGE SCALE GENOMIC DNA]</scope>
    <source>
        <strain evidence="8 9">EXF-6656</strain>
    </source>
</reference>
<dbReference type="EMBL" id="QWIJ01000078">
    <property type="protein sequence ID" value="RMX88242.1"/>
    <property type="molecule type" value="Genomic_DNA"/>
</dbReference>
<evidence type="ECO:0000313" key="8">
    <source>
        <dbReference type="EMBL" id="RMX88242.1"/>
    </source>
</evidence>
<evidence type="ECO:0000259" key="6">
    <source>
        <dbReference type="Pfam" id="PF01494"/>
    </source>
</evidence>
<organism evidence="8 9">
    <name type="scientific">Hortaea werneckii</name>
    <name type="common">Black yeast</name>
    <name type="synonym">Cladosporium werneckii</name>
    <dbReference type="NCBI Taxonomy" id="91943"/>
    <lineage>
        <taxon>Eukaryota</taxon>
        <taxon>Fungi</taxon>
        <taxon>Dikarya</taxon>
        <taxon>Ascomycota</taxon>
        <taxon>Pezizomycotina</taxon>
        <taxon>Dothideomycetes</taxon>
        <taxon>Dothideomycetidae</taxon>
        <taxon>Mycosphaerellales</taxon>
        <taxon>Teratosphaeriaceae</taxon>
        <taxon>Hortaea</taxon>
    </lineage>
</organism>
<dbReference type="InterPro" id="IPR050641">
    <property type="entry name" value="RIFMO-like"/>
</dbReference>
<dbReference type="NCBIfam" id="NF006144">
    <property type="entry name" value="PRK08294.1"/>
    <property type="match status" value="1"/>
</dbReference>
<sequence length="706" mass="79029">MLLNKKATVRRSIPFYASIGIPEFKRMCCSPQRPTHLHPPPSSSCSHPVTMALHSGLQFHLNGFKGSGDPLKLQYEGDSEPDFQTSLPTEVDVLIVGAGPAGQLLGTQLAQFPEITTRIVETKPGRLQQGQADGLQCRTIEIFEAFGFSERVLKEAYWVNETTFWSPTEDGKGLRRTGRIRDTEEGLSEFPHVILNQARLHDLWLDAMKWSPTRMEPSYSRALKELRIPRGDGPVDVTIERLDDEHKGQTEHVKAKYVVGCDGARSMVRRSLGLEMKGDFANQAWGVMDALVVTDFPDLRLKTAIHSANEGSILIIPREGGYLARFYIELDKLQQSERISSKNVTADVLVDRAQRIFKPFNFEVRHIAYWSVYEVGQRLTDHFDDVPKAERDERTPRVFIAGDACHTHSAKAGQGMNVSMNDAYNLGWKLASVLKGQAYPKLLHTYTEERQNIAQQLIDFDREIARLFAAKPKGKESGTGDAEGAIDPAVFQDYFTRQGRFMAGVETKYAPGLLTTSDAQKHQTLAPGYPIGMRFPSDQVLRLADAKPVHLGHILNADGRWRILLFSPEDQDPTSASSALWQTCSYLETSLIPRYTRPADSEDIDSLLDVRAILPHSRKEIPITSLPSLLLPHKGRFGIQDYEKVFTDEPSYGFGFGDVFRVRGVSRERGAMVLVRPDQYVSAVLPLGDREGVRGVLDGVLRVRGE</sequence>
<comment type="similarity">
    <text evidence="2">Belongs to the PheA/TfdB FAD monooxygenase family.</text>
</comment>
<evidence type="ECO:0008006" key="10">
    <source>
        <dbReference type="Google" id="ProtNLM"/>
    </source>
</evidence>
<evidence type="ECO:0000256" key="1">
    <source>
        <dbReference type="ARBA" id="ARBA00001974"/>
    </source>
</evidence>
<feature type="domain" description="Phenol hydroxylase-like C-terminal dimerisation" evidence="7">
    <location>
        <begin position="507"/>
        <end position="699"/>
    </location>
</feature>
<keyword evidence="3" id="KW-0285">Flavoprotein</keyword>
<dbReference type="CDD" id="cd02979">
    <property type="entry name" value="PHOX_C"/>
    <property type="match status" value="1"/>
</dbReference>
<dbReference type="PRINTS" id="PR00420">
    <property type="entry name" value="RNGMNOXGNASE"/>
</dbReference>
<dbReference type="SUPFAM" id="SSF51905">
    <property type="entry name" value="FAD/NAD(P)-binding domain"/>
    <property type="match status" value="1"/>
</dbReference>
<keyword evidence="5" id="KW-0560">Oxidoreductase</keyword>
<evidence type="ECO:0000259" key="7">
    <source>
        <dbReference type="Pfam" id="PF07976"/>
    </source>
</evidence>
<dbReference type="Gene3D" id="3.30.9.10">
    <property type="entry name" value="D-Amino Acid Oxidase, subunit A, domain 2"/>
    <property type="match status" value="1"/>
</dbReference>
<dbReference type="AlphaFoldDB" id="A0A3M6XBN5"/>
<dbReference type="Proteomes" id="UP000281245">
    <property type="component" value="Unassembled WGS sequence"/>
</dbReference>
<feature type="domain" description="FAD-binding" evidence="6">
    <location>
        <begin position="90"/>
        <end position="460"/>
    </location>
</feature>
<dbReference type="PANTHER" id="PTHR43004">
    <property type="entry name" value="TRK SYSTEM POTASSIUM UPTAKE PROTEIN"/>
    <property type="match status" value="1"/>
</dbReference>
<dbReference type="SUPFAM" id="SSF52833">
    <property type="entry name" value="Thioredoxin-like"/>
    <property type="match status" value="1"/>
</dbReference>
<dbReference type="GO" id="GO:0016709">
    <property type="term" value="F:oxidoreductase activity, acting on paired donors, with incorporation or reduction of molecular oxygen, NAD(P)H as one donor, and incorporation of one atom of oxygen"/>
    <property type="evidence" value="ECO:0007669"/>
    <property type="project" value="UniProtKB-ARBA"/>
</dbReference>
<evidence type="ECO:0000256" key="5">
    <source>
        <dbReference type="ARBA" id="ARBA00023002"/>
    </source>
</evidence>
<dbReference type="InterPro" id="IPR036249">
    <property type="entry name" value="Thioredoxin-like_sf"/>
</dbReference>
<evidence type="ECO:0000256" key="3">
    <source>
        <dbReference type="ARBA" id="ARBA00022630"/>
    </source>
</evidence>
<dbReference type="PANTHER" id="PTHR43004:SF19">
    <property type="entry name" value="BINDING MONOOXYGENASE, PUTATIVE (JCVI)-RELATED"/>
    <property type="match status" value="1"/>
</dbReference>
<comment type="cofactor">
    <cofactor evidence="1">
        <name>FAD</name>
        <dbReference type="ChEBI" id="CHEBI:57692"/>
    </cofactor>
</comment>
<evidence type="ECO:0000313" key="9">
    <source>
        <dbReference type="Proteomes" id="UP000281245"/>
    </source>
</evidence>
<evidence type="ECO:0000256" key="4">
    <source>
        <dbReference type="ARBA" id="ARBA00022827"/>
    </source>
</evidence>
<dbReference type="InterPro" id="IPR002938">
    <property type="entry name" value="FAD-bd"/>
</dbReference>
<name>A0A3M6XBN5_HORWE</name>
<dbReference type="InterPro" id="IPR012941">
    <property type="entry name" value="Phe_hydrox_C_dim_dom"/>
</dbReference>
<protein>
    <recommendedName>
        <fullName evidence="10">FAD-binding domain-containing protein</fullName>
    </recommendedName>
</protein>
<gene>
    <name evidence="8" type="ORF">D0869_01764</name>
</gene>